<feature type="compositionally biased region" description="Low complexity" evidence="3">
    <location>
        <begin position="751"/>
        <end position="760"/>
    </location>
</feature>
<evidence type="ECO:0000256" key="1">
    <source>
        <dbReference type="ARBA" id="ARBA00023054"/>
    </source>
</evidence>
<name>A0ABY8EMJ4_MALFU</name>
<proteinExistence type="predicted"/>
<dbReference type="PANTHER" id="PTHR14430:SF0">
    <property type="entry name" value="SEC2P DOMAIN-CONTAINING PROTEIN"/>
    <property type="match status" value="1"/>
</dbReference>
<feature type="domain" description="GDP/GTP exchange factor Sec2 N-terminal" evidence="4">
    <location>
        <begin position="157"/>
        <end position="294"/>
    </location>
</feature>
<dbReference type="Proteomes" id="UP000818624">
    <property type="component" value="Chromosome 1"/>
</dbReference>
<organism evidence="5 6">
    <name type="scientific">Malassezia furfur</name>
    <name type="common">Pityriasis versicolor infection agent</name>
    <name type="synonym">Pityrosporum furfur</name>
    <dbReference type="NCBI Taxonomy" id="55194"/>
    <lineage>
        <taxon>Eukaryota</taxon>
        <taxon>Fungi</taxon>
        <taxon>Dikarya</taxon>
        <taxon>Basidiomycota</taxon>
        <taxon>Ustilaginomycotina</taxon>
        <taxon>Malasseziomycetes</taxon>
        <taxon>Malasseziales</taxon>
        <taxon>Malasseziaceae</taxon>
        <taxon>Malassezia</taxon>
    </lineage>
</organism>
<feature type="compositionally biased region" description="Basic and acidic residues" evidence="3">
    <location>
        <begin position="10"/>
        <end position="35"/>
    </location>
</feature>
<feature type="coiled-coil region" evidence="2">
    <location>
        <begin position="220"/>
        <end position="290"/>
    </location>
</feature>
<feature type="region of interest" description="Disordered" evidence="3">
    <location>
        <begin position="608"/>
        <end position="779"/>
    </location>
</feature>
<dbReference type="Gene3D" id="6.10.140.910">
    <property type="match status" value="1"/>
</dbReference>
<feature type="compositionally biased region" description="Basic and acidic residues" evidence="3">
    <location>
        <begin position="710"/>
        <end position="732"/>
    </location>
</feature>
<evidence type="ECO:0000313" key="6">
    <source>
        <dbReference type="Proteomes" id="UP000818624"/>
    </source>
</evidence>
<dbReference type="InterPro" id="IPR009449">
    <property type="entry name" value="Sec2_N"/>
</dbReference>
<feature type="compositionally biased region" description="Basic and acidic residues" evidence="3">
    <location>
        <begin position="629"/>
        <end position="657"/>
    </location>
</feature>
<gene>
    <name evidence="5" type="ORF">GLX27_001394</name>
</gene>
<evidence type="ECO:0000256" key="2">
    <source>
        <dbReference type="SAM" id="Coils"/>
    </source>
</evidence>
<sequence length="826" mass="91193">MARGNKGRKAASDAKADEQDTKGKSLNTEEPKEIDSPEAPEPTTTETEADTKQASEDPTNPEKEQDESSVPATGEESATVKAENADAEVPETNAEKTAPESAAEPKSTAVSSEDVSHSREDPVDFLLQLSPEERERDLRNQVTGLNAKLVTSFNRISDLEDELSIAHNRILAHTTHIAELHKEREQHLFALNTGLLVEKAHVTAEMQRMMDRVLDETAQRGKAESDKTRIEAELEELSASLFNEANKMVAVERLERARAEEKSAQLQASLLDTERVLAEQQEMLKSLQLKLEKQTPEEVAPEESVTKAEPAPAPMDRTLYVQIQPYQEFIAFIRYLRSLQHQLDPYVRLHQRGLDWTLDPAITQSMSMGGGISGVVSPALSGQSTPVRHKDYPHLPASAEQLVQLSNQTSLPFIRRAQEEDTEPCLRFNHAPGLNWLSRRQASSAMLDGSLVIEPIFGGGVIEDEAKIRAEYGHLPPTPCTMCGLSLVNLTSLVNPPHSDTSASKDGQHRRSLPSLFQSLRRSVSHIDRPGSEAHDSGSVNEANVVNTSRLPIPTHYFRVSDSSNKYLVCTQYCLQRLRAVYGFWMFVRTLERAIVLEGKSSPDLVGGTRIVPGSPTVGPLNEGVQGAKEAHEIQEEVEEIRKEQAEDATEPAKEADVADVNAEPADEDDKKETRGDATEDEDEDEFDEAKETTTEEASKDAEPETVFAETDKGDDPTMPKVPTDGHEHESNSESPIKAEASSTDAMRSVTPGSPTSPASTMPPPPLPHRPTTAPPSLPARVRTVRRSFRPIADKATLTWEESLWVEIMRLKEAMWKTRTGIDLES</sequence>
<dbReference type="CDD" id="cd21044">
    <property type="entry name" value="Rab11BD_RAB3IP_like"/>
    <property type="match status" value="1"/>
</dbReference>
<feature type="region of interest" description="Disordered" evidence="3">
    <location>
        <begin position="1"/>
        <end position="121"/>
    </location>
</feature>
<keyword evidence="1 2" id="KW-0175">Coiled coil</keyword>
<accession>A0ABY8EMJ4</accession>
<feature type="compositionally biased region" description="Basic and acidic residues" evidence="3">
    <location>
        <begin position="690"/>
        <end position="703"/>
    </location>
</feature>
<keyword evidence="6" id="KW-1185">Reference proteome</keyword>
<evidence type="ECO:0000259" key="4">
    <source>
        <dbReference type="Pfam" id="PF06428"/>
    </source>
</evidence>
<evidence type="ECO:0000256" key="3">
    <source>
        <dbReference type="SAM" id="MobiDB-lite"/>
    </source>
</evidence>
<feature type="compositionally biased region" description="Pro residues" evidence="3">
    <location>
        <begin position="761"/>
        <end position="778"/>
    </location>
</feature>
<reference evidence="5 6" key="1">
    <citation type="journal article" date="2020" name="Elife">
        <title>Loss of centromere function drives karyotype evolution in closely related Malassezia species.</title>
        <authorList>
            <person name="Sankaranarayanan S.R."/>
            <person name="Ianiri G."/>
            <person name="Coelho M.A."/>
            <person name="Reza M.H."/>
            <person name="Thimmappa B.C."/>
            <person name="Ganguly P."/>
            <person name="Vadnala R.N."/>
            <person name="Sun S."/>
            <person name="Siddharthan R."/>
            <person name="Tellgren-Roth C."/>
            <person name="Dawson T.L."/>
            <person name="Heitman J."/>
            <person name="Sanyal K."/>
        </authorList>
    </citation>
    <scope>NUCLEOTIDE SEQUENCE [LARGE SCALE GENOMIC DNA]</scope>
    <source>
        <strain evidence="5">CBS14141</strain>
    </source>
</reference>
<dbReference type="Pfam" id="PF06428">
    <property type="entry name" value="Sec2p"/>
    <property type="match status" value="1"/>
</dbReference>
<feature type="compositionally biased region" description="Basic and acidic residues" evidence="3">
    <location>
        <begin position="669"/>
        <end position="678"/>
    </location>
</feature>
<dbReference type="PANTHER" id="PTHR14430">
    <property type="entry name" value="RABIN3-RELATED"/>
    <property type="match status" value="1"/>
</dbReference>
<dbReference type="EMBL" id="CP046234">
    <property type="protein sequence ID" value="WFD46753.1"/>
    <property type="molecule type" value="Genomic_DNA"/>
</dbReference>
<feature type="compositionally biased region" description="Acidic residues" evidence="3">
    <location>
        <begin position="679"/>
        <end position="689"/>
    </location>
</feature>
<dbReference type="SUPFAM" id="SSF144284">
    <property type="entry name" value="Sec2 N-terminal region"/>
    <property type="match status" value="1"/>
</dbReference>
<dbReference type="InterPro" id="IPR040351">
    <property type="entry name" value="RAB3IL/RAB3IP/Sec2"/>
</dbReference>
<feature type="compositionally biased region" description="Basic and acidic residues" evidence="3">
    <location>
        <begin position="49"/>
        <end position="63"/>
    </location>
</feature>
<protein>
    <recommendedName>
        <fullName evidence="4">GDP/GTP exchange factor Sec2 N-terminal domain-containing protein</fullName>
    </recommendedName>
</protein>
<evidence type="ECO:0000313" key="5">
    <source>
        <dbReference type="EMBL" id="WFD46753.1"/>
    </source>
</evidence>